<accession>A0A1B7XA70</accession>
<evidence type="ECO:0000256" key="4">
    <source>
        <dbReference type="ARBA" id="ARBA00022475"/>
    </source>
</evidence>
<comment type="subcellular location">
    <subcellularLocation>
        <location evidence="1">Cell membrane</location>
        <topology evidence="1">Multi-pass membrane protein</topology>
    </subcellularLocation>
</comment>
<feature type="transmembrane region" description="Helical" evidence="8">
    <location>
        <begin position="343"/>
        <end position="365"/>
    </location>
</feature>
<comment type="similarity">
    <text evidence="2">Belongs to the ABC-2 integral membrane protein family.</text>
</comment>
<comment type="caution">
    <text evidence="10">The sequence shown here is derived from an EMBL/GenBank/DDBJ whole genome shotgun (WGS) entry which is preliminary data.</text>
</comment>
<evidence type="ECO:0000256" key="1">
    <source>
        <dbReference type="ARBA" id="ARBA00004651"/>
    </source>
</evidence>
<gene>
    <name evidence="10" type="ORF">SP90_13720</name>
</gene>
<dbReference type="Gene3D" id="3.40.1710.10">
    <property type="entry name" value="abc type-2 transporter like domain"/>
    <property type="match status" value="1"/>
</dbReference>
<sequence>MAGFSYMRLRGFLRKEVLQIMRDPSSLLLGLVMPVILLLLFGYGVSLEPRNVPVALVVNDTGPAARELQGRFALSRYFLPVTLKTIPEAVAQMQAGKVDGILHVRSDFSTLLETGREAPIQLILNGIDSNRARIVEGYIQNTIGLWAERAALVSGKPYSPVMVVEPRIWFNAAANSTYSLVPGLLTLIMTLIGTLLTALVIAREWERGTMEALLSTPVRSNEILLGKLLPYYVLGMIGMFFSIVLGVFLFQVPLRGSLFVLICLGSLFLMASLGLGLFISAAARVQFVAAMASVLAGFLPAFFLSGLMFDLKSTPMAIQVVSKIIPAKYFVTISQTLFLAGTVWSVLLPASLVLLLMSIVLLGVARKKLGRRLPQ</sequence>
<dbReference type="PATRIC" id="fig|1560234.3.peg.1858"/>
<evidence type="ECO:0000256" key="5">
    <source>
        <dbReference type="ARBA" id="ARBA00022692"/>
    </source>
</evidence>
<evidence type="ECO:0000256" key="6">
    <source>
        <dbReference type="ARBA" id="ARBA00022989"/>
    </source>
</evidence>
<keyword evidence="5 8" id="KW-0812">Transmembrane</keyword>
<dbReference type="InterPro" id="IPR013525">
    <property type="entry name" value="ABC2_TM"/>
</dbReference>
<dbReference type="Proteomes" id="UP000091979">
    <property type="component" value="Unassembled WGS sequence"/>
</dbReference>
<dbReference type="STRING" id="1560234.SP90_13720"/>
<dbReference type="PANTHER" id="PTHR30294">
    <property type="entry name" value="MEMBRANE COMPONENT OF ABC TRANSPORTER YHHJ-RELATED"/>
    <property type="match status" value="1"/>
</dbReference>
<proteinExistence type="inferred from homology"/>
<keyword evidence="4" id="KW-1003">Cell membrane</keyword>
<dbReference type="AlphaFoldDB" id="A0A1B7XA70"/>
<dbReference type="GO" id="GO:0005886">
    <property type="term" value="C:plasma membrane"/>
    <property type="evidence" value="ECO:0007669"/>
    <property type="project" value="UniProtKB-SubCell"/>
</dbReference>
<feature type="transmembrane region" description="Helical" evidence="8">
    <location>
        <begin position="287"/>
        <end position="309"/>
    </location>
</feature>
<keyword evidence="6 8" id="KW-1133">Transmembrane helix</keyword>
<keyword evidence="7 8" id="KW-0472">Membrane</keyword>
<evidence type="ECO:0000256" key="7">
    <source>
        <dbReference type="ARBA" id="ARBA00023136"/>
    </source>
</evidence>
<reference evidence="10 11" key="1">
    <citation type="submission" date="2015-01" db="EMBL/GenBank/DDBJ databases">
        <title>Desulfovibrio sp. JC271 draft genome sequence.</title>
        <authorList>
            <person name="Shivani Y."/>
            <person name="Subhash Y."/>
            <person name="Sasikala C."/>
            <person name="Ramana C.V."/>
        </authorList>
    </citation>
    <scope>NUCLEOTIDE SEQUENCE [LARGE SCALE GENOMIC DNA]</scope>
    <source>
        <strain evidence="10 11">JC271</strain>
    </source>
</reference>
<dbReference type="RefSeq" id="WP_066857411.1">
    <property type="nucleotide sequence ID" value="NZ_JXMS01000028.1"/>
</dbReference>
<evidence type="ECO:0000256" key="2">
    <source>
        <dbReference type="ARBA" id="ARBA00007783"/>
    </source>
</evidence>
<dbReference type="PANTHER" id="PTHR30294:SF29">
    <property type="entry name" value="MULTIDRUG ABC TRANSPORTER PERMEASE YBHS-RELATED"/>
    <property type="match status" value="1"/>
</dbReference>
<evidence type="ECO:0000256" key="3">
    <source>
        <dbReference type="ARBA" id="ARBA00022448"/>
    </source>
</evidence>
<dbReference type="InterPro" id="IPR051449">
    <property type="entry name" value="ABC-2_transporter_component"/>
</dbReference>
<dbReference type="EMBL" id="JXMS01000028">
    <property type="protein sequence ID" value="OBQ46248.1"/>
    <property type="molecule type" value="Genomic_DNA"/>
</dbReference>
<keyword evidence="3" id="KW-0813">Transport</keyword>
<name>A0A1B7XA70_9BACT</name>
<feature type="domain" description="ABC transmembrane type-2" evidence="9">
    <location>
        <begin position="142"/>
        <end position="372"/>
    </location>
</feature>
<protein>
    <submittedName>
        <fullName evidence="10">Membrane protein</fullName>
    </submittedName>
</protein>
<feature type="transmembrane region" description="Helical" evidence="8">
    <location>
        <begin position="27"/>
        <end position="46"/>
    </location>
</feature>
<dbReference type="Pfam" id="PF12698">
    <property type="entry name" value="ABC2_membrane_3"/>
    <property type="match status" value="1"/>
</dbReference>
<dbReference type="InterPro" id="IPR047817">
    <property type="entry name" value="ABC2_TM_bact-type"/>
</dbReference>
<evidence type="ECO:0000259" key="9">
    <source>
        <dbReference type="PROSITE" id="PS51012"/>
    </source>
</evidence>
<evidence type="ECO:0000313" key="11">
    <source>
        <dbReference type="Proteomes" id="UP000091979"/>
    </source>
</evidence>
<organism evidence="10 11">
    <name type="scientific">Halodesulfovibrio spirochaetisodalis</name>
    <dbReference type="NCBI Taxonomy" id="1560234"/>
    <lineage>
        <taxon>Bacteria</taxon>
        <taxon>Pseudomonadati</taxon>
        <taxon>Thermodesulfobacteriota</taxon>
        <taxon>Desulfovibrionia</taxon>
        <taxon>Desulfovibrionales</taxon>
        <taxon>Desulfovibrionaceae</taxon>
        <taxon>Halodesulfovibrio</taxon>
    </lineage>
</organism>
<evidence type="ECO:0000256" key="8">
    <source>
        <dbReference type="SAM" id="Phobius"/>
    </source>
</evidence>
<dbReference type="OrthoDB" id="9808686at2"/>
<feature type="transmembrane region" description="Helical" evidence="8">
    <location>
        <begin position="258"/>
        <end position="280"/>
    </location>
</feature>
<dbReference type="GO" id="GO:0140359">
    <property type="term" value="F:ABC-type transporter activity"/>
    <property type="evidence" value="ECO:0007669"/>
    <property type="project" value="InterPro"/>
</dbReference>
<feature type="transmembrane region" description="Helical" evidence="8">
    <location>
        <begin position="180"/>
        <end position="202"/>
    </location>
</feature>
<feature type="transmembrane region" description="Helical" evidence="8">
    <location>
        <begin position="229"/>
        <end position="252"/>
    </location>
</feature>
<keyword evidence="11" id="KW-1185">Reference proteome</keyword>
<dbReference type="PROSITE" id="PS51012">
    <property type="entry name" value="ABC_TM2"/>
    <property type="match status" value="1"/>
</dbReference>
<evidence type="ECO:0000313" key="10">
    <source>
        <dbReference type="EMBL" id="OBQ46248.1"/>
    </source>
</evidence>